<dbReference type="AlphaFoldDB" id="A0AAU9DNA4"/>
<keyword evidence="4" id="KW-1185">Reference proteome</keyword>
<dbReference type="Proteomes" id="UP001348817">
    <property type="component" value="Plasmid pFA5"/>
</dbReference>
<dbReference type="InterPro" id="IPR012334">
    <property type="entry name" value="Pectin_lyas_fold"/>
</dbReference>
<geneLocation type="plasmid" evidence="3 4">
    <name>pFA5</name>
</geneLocation>
<evidence type="ECO:0000313" key="4">
    <source>
        <dbReference type="Proteomes" id="UP001348817"/>
    </source>
</evidence>
<dbReference type="Gene3D" id="2.160.20.10">
    <property type="entry name" value="Single-stranded right-handed beta-helix, Pectin lyase-like"/>
    <property type="match status" value="1"/>
</dbReference>
<organism evidence="3 4">
    <name type="scientific">Fulvitalea axinellae</name>
    <dbReference type="NCBI Taxonomy" id="1182444"/>
    <lineage>
        <taxon>Bacteria</taxon>
        <taxon>Pseudomonadati</taxon>
        <taxon>Bacteroidota</taxon>
        <taxon>Cytophagia</taxon>
        <taxon>Cytophagales</taxon>
        <taxon>Persicobacteraceae</taxon>
        <taxon>Fulvitalea</taxon>
    </lineage>
</organism>
<keyword evidence="1" id="KW-0732">Signal</keyword>
<keyword evidence="3" id="KW-0614">Plasmid</keyword>
<name>A0AAU9DNA4_9BACT</name>
<feature type="chain" id="PRO_5043515832" description="Right handed beta helix domain-containing protein" evidence="1">
    <location>
        <begin position="19"/>
        <end position="508"/>
    </location>
</feature>
<sequence>MKKIFPILVACLCVFAWACEENDGPEIVEEGFLEVLTLNAENVTESQIKLSGQVLSLSGSEIKKVGFAYWVQGKLSTRKVASAEYDAATKTFSATVQGLNSYTSYSFNAFAEDEITVERGDVLSTKTKVAPGVTKASVETIGIEGLSFNKATLKGKLLTDGNSTQTQVLFYIWERGTINEEKSIKAELQDGMFTGDALALRPGAQYAYTTVGLNELGANPGDTLFFKTNQMVFVDIDATGAGDGSSWANAFTSIKTAISKASSGVELWIAEGIYVEKEIPAKKGYDLYGGFNGTETERGQRDWETNVTTIGRTKEMYDAKEHHENFPILTSQYKHRLEKSIFDGITFQYGDGVSRNAGGVIVCNPGSPSFKNCIFKNNTAKTGGALYLMNSKSYIYNCKFIENTVPQHQGGAMRTYINVDGLILDECVFERNTAPNSEGGALHVTQPLTMRNCILKENEARTAPAIHVNGGGCPLFIGTNIIEGNISKNNPGVQIDGGGSKGCSPDGQ</sequence>
<dbReference type="RefSeq" id="WP_338395801.1">
    <property type="nucleotide sequence ID" value="NZ_AP025319.1"/>
</dbReference>
<evidence type="ECO:0000256" key="1">
    <source>
        <dbReference type="SAM" id="SignalP"/>
    </source>
</evidence>
<dbReference type="GO" id="GO:0009279">
    <property type="term" value="C:cell outer membrane"/>
    <property type="evidence" value="ECO:0007669"/>
    <property type="project" value="UniProtKB-SubCell"/>
</dbReference>
<proteinExistence type="predicted"/>
<dbReference type="SUPFAM" id="SSF51126">
    <property type="entry name" value="Pectin lyase-like"/>
    <property type="match status" value="1"/>
</dbReference>
<dbReference type="KEGG" id="fax:FUAX_50870"/>
<dbReference type="Pfam" id="PF13229">
    <property type="entry name" value="Beta_helix"/>
    <property type="match status" value="1"/>
</dbReference>
<protein>
    <recommendedName>
        <fullName evidence="2">Right handed beta helix domain-containing protein</fullName>
    </recommendedName>
</protein>
<feature type="domain" description="Right handed beta helix" evidence="2">
    <location>
        <begin position="356"/>
        <end position="500"/>
    </location>
</feature>
<dbReference type="InterPro" id="IPR039448">
    <property type="entry name" value="Beta_helix"/>
</dbReference>
<evidence type="ECO:0000259" key="2">
    <source>
        <dbReference type="Pfam" id="PF13229"/>
    </source>
</evidence>
<evidence type="ECO:0000313" key="3">
    <source>
        <dbReference type="EMBL" id="BDD12655.1"/>
    </source>
</evidence>
<accession>A0AAU9DNA4</accession>
<reference evidence="3 4" key="1">
    <citation type="submission" date="2021-12" db="EMBL/GenBank/DDBJ databases">
        <title>Genome sequencing of bacteria with rrn-lacking chromosome and rrn-plasmid.</title>
        <authorList>
            <person name="Anda M."/>
            <person name="Iwasaki W."/>
        </authorList>
    </citation>
    <scope>NUCLEOTIDE SEQUENCE [LARGE SCALE GENOMIC DNA]</scope>
    <source>
        <strain evidence="3 4">DSM 100852</strain>
        <plasmid evidence="3 4">pFA5</plasmid>
    </source>
</reference>
<dbReference type="InterPro" id="IPR011050">
    <property type="entry name" value="Pectin_lyase_fold/virulence"/>
</dbReference>
<dbReference type="EMBL" id="AP025319">
    <property type="protein sequence ID" value="BDD12655.1"/>
    <property type="molecule type" value="Genomic_DNA"/>
</dbReference>
<gene>
    <name evidence="3" type="ORF">FUAX_50870</name>
</gene>
<dbReference type="GO" id="GO:0005576">
    <property type="term" value="C:extracellular region"/>
    <property type="evidence" value="ECO:0007669"/>
    <property type="project" value="UniProtKB-SubCell"/>
</dbReference>
<feature type="signal peptide" evidence="1">
    <location>
        <begin position="1"/>
        <end position="18"/>
    </location>
</feature>